<dbReference type="Proteomes" id="UP000008177">
    <property type="component" value="Unplaced contigs"/>
</dbReference>
<feature type="region of interest" description="Disordered" evidence="1">
    <location>
        <begin position="1"/>
        <end position="26"/>
    </location>
</feature>
<organism evidence="2 3">
    <name type="scientific">Botryotinia fuckeliana (strain T4)</name>
    <name type="common">Noble rot fungus</name>
    <name type="synonym">Botrytis cinerea</name>
    <dbReference type="NCBI Taxonomy" id="999810"/>
    <lineage>
        <taxon>Eukaryota</taxon>
        <taxon>Fungi</taxon>
        <taxon>Dikarya</taxon>
        <taxon>Ascomycota</taxon>
        <taxon>Pezizomycotina</taxon>
        <taxon>Leotiomycetes</taxon>
        <taxon>Helotiales</taxon>
        <taxon>Sclerotiniaceae</taxon>
        <taxon>Botrytis</taxon>
    </lineage>
</organism>
<reference evidence="3" key="1">
    <citation type="journal article" date="2011" name="PLoS Genet.">
        <title>Genomic analysis of the necrotrophic fungal pathogens Sclerotinia sclerotiorum and Botrytis cinerea.</title>
        <authorList>
            <person name="Amselem J."/>
            <person name="Cuomo C.A."/>
            <person name="van Kan J.A."/>
            <person name="Viaud M."/>
            <person name="Benito E.P."/>
            <person name="Couloux A."/>
            <person name="Coutinho P.M."/>
            <person name="de Vries R.P."/>
            <person name="Dyer P.S."/>
            <person name="Fillinger S."/>
            <person name="Fournier E."/>
            <person name="Gout L."/>
            <person name="Hahn M."/>
            <person name="Kohn L."/>
            <person name="Lapalu N."/>
            <person name="Plummer K.M."/>
            <person name="Pradier J.M."/>
            <person name="Quevillon E."/>
            <person name="Sharon A."/>
            <person name="Simon A."/>
            <person name="ten Have A."/>
            <person name="Tudzynski B."/>
            <person name="Tudzynski P."/>
            <person name="Wincker P."/>
            <person name="Andrew M."/>
            <person name="Anthouard V."/>
            <person name="Beever R.E."/>
            <person name="Beffa R."/>
            <person name="Benoit I."/>
            <person name="Bouzid O."/>
            <person name="Brault B."/>
            <person name="Chen Z."/>
            <person name="Choquer M."/>
            <person name="Collemare J."/>
            <person name="Cotton P."/>
            <person name="Danchin E.G."/>
            <person name="Da Silva C."/>
            <person name="Gautier A."/>
            <person name="Giraud C."/>
            <person name="Giraud T."/>
            <person name="Gonzalez C."/>
            <person name="Grossetete S."/>
            <person name="Guldener U."/>
            <person name="Henrissat B."/>
            <person name="Howlett B.J."/>
            <person name="Kodira C."/>
            <person name="Kretschmer M."/>
            <person name="Lappartient A."/>
            <person name="Leroch M."/>
            <person name="Levis C."/>
            <person name="Mauceli E."/>
            <person name="Neuveglise C."/>
            <person name="Oeser B."/>
            <person name="Pearson M."/>
            <person name="Poulain J."/>
            <person name="Poussereau N."/>
            <person name="Quesneville H."/>
            <person name="Rascle C."/>
            <person name="Schumacher J."/>
            <person name="Segurens B."/>
            <person name="Sexton A."/>
            <person name="Silva E."/>
            <person name="Sirven C."/>
            <person name="Soanes D.M."/>
            <person name="Talbot N.J."/>
            <person name="Templeton M."/>
            <person name="Yandava C."/>
            <person name="Yarden O."/>
            <person name="Zeng Q."/>
            <person name="Rollins J.A."/>
            <person name="Lebrun M.H."/>
            <person name="Dickman M."/>
        </authorList>
    </citation>
    <scope>NUCLEOTIDE SEQUENCE [LARGE SCALE GENOMIC DNA]</scope>
    <source>
        <strain evidence="3">T4</strain>
    </source>
</reference>
<sequence>MHTNRHEKSFIIHSHHNATSSREKQSTKFEMKLLAAKRMQTQTRVIPGYSSSKFLALAQNGKGENLYQQVVGKLE</sequence>
<feature type="compositionally biased region" description="Basic and acidic residues" evidence="1">
    <location>
        <begin position="1"/>
        <end position="10"/>
    </location>
</feature>
<evidence type="ECO:0000313" key="2">
    <source>
        <dbReference type="EMBL" id="CCD48464.1"/>
    </source>
</evidence>
<evidence type="ECO:0000313" key="3">
    <source>
        <dbReference type="Proteomes" id="UP000008177"/>
    </source>
</evidence>
<accession>G2Y762</accession>
<gene>
    <name evidence="2" type="ORF">BofuT4_uP108480.1</name>
</gene>
<dbReference type="InParanoid" id="G2Y762"/>
<protein>
    <submittedName>
        <fullName evidence="2">Uncharacterized protein</fullName>
    </submittedName>
</protein>
<dbReference type="EMBL" id="FQ790293">
    <property type="protein sequence ID" value="CCD48464.1"/>
    <property type="molecule type" value="Genomic_DNA"/>
</dbReference>
<dbReference type="HOGENOM" id="CLU_2670782_0_0_1"/>
<evidence type="ECO:0000256" key="1">
    <source>
        <dbReference type="SAM" id="MobiDB-lite"/>
    </source>
</evidence>
<dbReference type="AlphaFoldDB" id="G2Y762"/>
<proteinExistence type="predicted"/>
<name>G2Y762_BOTF4</name>